<feature type="compositionally biased region" description="Polar residues" evidence="1">
    <location>
        <begin position="113"/>
        <end position="125"/>
    </location>
</feature>
<protein>
    <recommendedName>
        <fullName evidence="2">Cyclic nucleotide-binding domain-containing protein</fullName>
    </recommendedName>
</protein>
<reference evidence="4" key="1">
    <citation type="submission" date="2017-01" db="EMBL/GenBank/DDBJ databases">
        <title>Comparative genomics of anhydrobiosis in the tardigrade Hypsibius dujardini.</title>
        <authorList>
            <person name="Yoshida Y."/>
            <person name="Koutsovoulos G."/>
            <person name="Laetsch D."/>
            <person name="Stevens L."/>
            <person name="Kumar S."/>
            <person name="Horikawa D."/>
            <person name="Ishino K."/>
            <person name="Komine S."/>
            <person name="Tomita M."/>
            <person name="Blaxter M."/>
            <person name="Arakawa K."/>
        </authorList>
    </citation>
    <scope>NUCLEOTIDE SEQUENCE [LARGE SCALE GENOMIC DNA]</scope>
    <source>
        <strain evidence="4">Z151</strain>
    </source>
</reference>
<evidence type="ECO:0000313" key="3">
    <source>
        <dbReference type="EMBL" id="OQV13914.1"/>
    </source>
</evidence>
<proteinExistence type="predicted"/>
<keyword evidence="4" id="KW-1185">Reference proteome</keyword>
<feature type="region of interest" description="Disordered" evidence="1">
    <location>
        <begin position="79"/>
        <end position="140"/>
    </location>
</feature>
<dbReference type="SUPFAM" id="SSF51206">
    <property type="entry name" value="cAMP-binding domain-like"/>
    <property type="match status" value="1"/>
</dbReference>
<dbReference type="Gene3D" id="2.60.120.10">
    <property type="entry name" value="Jelly Rolls"/>
    <property type="match status" value="1"/>
</dbReference>
<dbReference type="InterPro" id="IPR000595">
    <property type="entry name" value="cNMP-bd_dom"/>
</dbReference>
<dbReference type="PROSITE" id="PS50042">
    <property type="entry name" value="CNMP_BINDING_3"/>
    <property type="match status" value="1"/>
</dbReference>
<evidence type="ECO:0000256" key="1">
    <source>
        <dbReference type="SAM" id="MobiDB-lite"/>
    </source>
</evidence>
<feature type="non-terminal residue" evidence="3">
    <location>
        <position position="1"/>
    </location>
</feature>
<dbReference type="Proteomes" id="UP000192578">
    <property type="component" value="Unassembled WGS sequence"/>
</dbReference>
<dbReference type="AlphaFoldDB" id="A0A1W0WFD4"/>
<organism evidence="3 4">
    <name type="scientific">Hypsibius exemplaris</name>
    <name type="common">Freshwater tardigrade</name>
    <dbReference type="NCBI Taxonomy" id="2072580"/>
    <lineage>
        <taxon>Eukaryota</taxon>
        <taxon>Metazoa</taxon>
        <taxon>Ecdysozoa</taxon>
        <taxon>Tardigrada</taxon>
        <taxon>Eutardigrada</taxon>
        <taxon>Parachela</taxon>
        <taxon>Hypsibioidea</taxon>
        <taxon>Hypsibiidae</taxon>
        <taxon>Hypsibius</taxon>
    </lineage>
</organism>
<feature type="compositionally biased region" description="Basic and acidic residues" evidence="1">
    <location>
        <begin position="100"/>
        <end position="109"/>
    </location>
</feature>
<evidence type="ECO:0000313" key="4">
    <source>
        <dbReference type="Proteomes" id="UP000192578"/>
    </source>
</evidence>
<evidence type="ECO:0000259" key="2">
    <source>
        <dbReference type="PROSITE" id="PS50042"/>
    </source>
</evidence>
<feature type="domain" description="Cyclic nucleotide-binding" evidence="2">
    <location>
        <begin position="1"/>
        <end position="35"/>
    </location>
</feature>
<comment type="caution">
    <text evidence="3">The sequence shown here is derived from an EMBL/GenBank/DDBJ whole genome shotgun (WGS) entry which is preliminary data.</text>
</comment>
<accession>A0A1W0WFD4</accession>
<feature type="compositionally biased region" description="Basic and acidic residues" evidence="1">
    <location>
        <begin position="79"/>
        <end position="93"/>
    </location>
</feature>
<sequence>MVGGKEKTLGELGLACYCGEVALVTNKPRAATVTASPHPSETLKALRTSLIVSIKTMESTTASANNTSQAISNFREHKNDHGIQDDQPLEHVMESSGEGAKFEARDRSIPIRSHSNGYKQTQKSLDPSGAAGKASPQKPT</sequence>
<gene>
    <name evidence="3" type="ORF">BV898_20155</name>
</gene>
<name>A0A1W0WFD4_HYPEX</name>
<dbReference type="EMBL" id="MTYJ01000114">
    <property type="protein sequence ID" value="OQV13914.1"/>
    <property type="molecule type" value="Genomic_DNA"/>
</dbReference>
<dbReference type="InterPro" id="IPR018490">
    <property type="entry name" value="cNMP-bd_dom_sf"/>
</dbReference>
<dbReference type="InterPro" id="IPR014710">
    <property type="entry name" value="RmlC-like_jellyroll"/>
</dbReference>